<gene>
    <name evidence="1" type="primary">E2/NS1</name>
</gene>
<sequence>GSAVAVCRRRCTHHRLRGGCCSCRVWVRRFFRSGPQAECPADQHQRQLAY</sequence>
<dbReference type="EMBL" id="S74442">
    <property type="protein sequence ID" value="AAP31516.1"/>
    <property type="molecule type" value="Genomic_RNA"/>
</dbReference>
<feature type="non-terminal residue" evidence="1">
    <location>
        <position position="1"/>
    </location>
</feature>
<organism evidence="1">
    <name type="scientific">Hepacivirus hominis</name>
    <dbReference type="NCBI Taxonomy" id="3052230"/>
    <lineage>
        <taxon>Viruses</taxon>
        <taxon>Riboviria</taxon>
        <taxon>Orthornavirae</taxon>
        <taxon>Kitrinoviricota</taxon>
        <taxon>Flasuviricetes</taxon>
        <taxon>Amarillovirales</taxon>
        <taxon>Flaviviridae</taxon>
        <taxon>Hepacivirus</taxon>
    </lineage>
</organism>
<evidence type="ECO:0000313" key="1">
    <source>
        <dbReference type="EMBL" id="AAP31516.1"/>
    </source>
</evidence>
<accession>Q80BT8</accession>
<name>Q80BT8_9HEPC</name>
<feature type="non-terminal residue" evidence="1">
    <location>
        <position position="50"/>
    </location>
</feature>
<protein>
    <submittedName>
        <fullName evidence="1">E2/NS1</fullName>
    </submittedName>
</protein>
<proteinExistence type="predicted"/>
<reference evidence="1" key="1">
    <citation type="journal article" date="1994" name="J. Med. Virol.">
        <title>Hepatitis C transmission in a hemodialysis unit: molecular evidence for spread of virus among patients not sharing equipment.</title>
        <authorList>
            <person name="Allander T."/>
            <person name="Medin C."/>
            <person name="Jacobson S.H."/>
            <person name="Grillner L."/>
            <person name="Persson M.A."/>
        </authorList>
    </citation>
    <scope>NUCLEOTIDE SEQUENCE</scope>
</reference>